<gene>
    <name evidence="2" type="ORF">GCM10010977_31640</name>
</gene>
<protein>
    <recommendedName>
        <fullName evidence="1">DUF6036 domain-containing protein</fullName>
    </recommendedName>
</protein>
<evidence type="ECO:0000313" key="2">
    <source>
        <dbReference type="EMBL" id="GGO49535.1"/>
    </source>
</evidence>
<keyword evidence="3" id="KW-1185">Reference proteome</keyword>
<name>A0ABQ2MB82_9MICC</name>
<feature type="domain" description="DUF6036" evidence="1">
    <location>
        <begin position="6"/>
        <end position="167"/>
    </location>
</feature>
<proteinExistence type="predicted"/>
<comment type="caution">
    <text evidence="2">The sequence shown here is derived from an EMBL/GenBank/DDBJ whole genome shotgun (WGS) entry which is preliminary data.</text>
</comment>
<dbReference type="InterPro" id="IPR045792">
    <property type="entry name" value="DUF6036"/>
</dbReference>
<dbReference type="RefSeq" id="WP_308421960.1">
    <property type="nucleotide sequence ID" value="NZ_BAAAOU010000014.1"/>
</dbReference>
<dbReference type="Proteomes" id="UP000642509">
    <property type="component" value="Unassembled WGS sequence"/>
</dbReference>
<dbReference type="Pfam" id="PF19502">
    <property type="entry name" value="DUF6036"/>
    <property type="match status" value="1"/>
</dbReference>
<reference evidence="3" key="1">
    <citation type="journal article" date="2019" name="Int. J. Syst. Evol. Microbiol.">
        <title>The Global Catalogue of Microorganisms (GCM) 10K type strain sequencing project: providing services to taxonomists for standard genome sequencing and annotation.</title>
        <authorList>
            <consortium name="The Broad Institute Genomics Platform"/>
            <consortium name="The Broad Institute Genome Sequencing Center for Infectious Disease"/>
            <person name="Wu L."/>
            <person name="Ma J."/>
        </authorList>
    </citation>
    <scope>NUCLEOTIDE SEQUENCE [LARGE SCALE GENOMIC DNA]</scope>
    <source>
        <strain evidence="3">CGMCC 1.7064</strain>
    </source>
</reference>
<evidence type="ECO:0000313" key="3">
    <source>
        <dbReference type="Proteomes" id="UP000642509"/>
    </source>
</evidence>
<accession>A0ABQ2MB82</accession>
<evidence type="ECO:0000259" key="1">
    <source>
        <dbReference type="Pfam" id="PF19502"/>
    </source>
</evidence>
<sequence>MNRQQLAHILRSACTIVGDKDVLVIGSQSILGSYDEDDLPAEATASIEADIAFLDDPDRGKADQVEGIIGELSGFHALNGFYAEGIHVETAILPEGWRDRLVGWDILSSAPAEPHFLEPHDLAVSKLAAGREKDKTFVNALIVNGMLDVKTLHERNELISNEHQFLKDRSRSHLNNIGRASGSQT</sequence>
<organism evidence="2 3">
    <name type="scientific">Citricoccus zhacaiensis</name>
    <dbReference type="NCBI Taxonomy" id="489142"/>
    <lineage>
        <taxon>Bacteria</taxon>
        <taxon>Bacillati</taxon>
        <taxon>Actinomycetota</taxon>
        <taxon>Actinomycetes</taxon>
        <taxon>Micrococcales</taxon>
        <taxon>Micrococcaceae</taxon>
        <taxon>Citricoccus</taxon>
    </lineage>
</organism>
<dbReference type="EMBL" id="BMLQ01000012">
    <property type="protein sequence ID" value="GGO49535.1"/>
    <property type="molecule type" value="Genomic_DNA"/>
</dbReference>